<evidence type="ECO:0000259" key="5">
    <source>
        <dbReference type="PROSITE" id="PS50931"/>
    </source>
</evidence>
<organism evidence="6 7">
    <name type="scientific">Plastoroseomonas hellenica</name>
    <dbReference type="NCBI Taxonomy" id="2687306"/>
    <lineage>
        <taxon>Bacteria</taxon>
        <taxon>Pseudomonadati</taxon>
        <taxon>Pseudomonadota</taxon>
        <taxon>Alphaproteobacteria</taxon>
        <taxon>Acetobacterales</taxon>
        <taxon>Acetobacteraceae</taxon>
        <taxon>Plastoroseomonas</taxon>
    </lineage>
</organism>
<reference evidence="7" key="1">
    <citation type="journal article" date="2021" name="Syst. Appl. Microbiol.">
        <title>Roseomonas hellenica sp. nov., isolated from roots of wild-growing Alkanna tinctoria.</title>
        <authorList>
            <person name="Rat A."/>
            <person name="Naranjo H.D."/>
            <person name="Lebbe L."/>
            <person name="Cnockaert M."/>
            <person name="Krigas N."/>
            <person name="Grigoriadou K."/>
            <person name="Maloupa E."/>
            <person name="Willems A."/>
        </authorList>
    </citation>
    <scope>NUCLEOTIDE SEQUENCE [LARGE SCALE GENOMIC DNA]</scope>
    <source>
        <strain evidence="7">LMG 31523</strain>
    </source>
</reference>
<sequence length="304" mass="32666">MELRQVEAFRAVARYGGFSRAARALAVAQPSLTRSVARLEAVIGFPLFLRGQGAARLTPEGDAFLREVERAFTGLDRLRVAAQDIRNFGTGRLRFACLPALAGGLMADALASFLQSRPEATVSLQVNPSNTIYEWVASRQVDLGLASPRSGFPAVEEQEFLSIPAVLVVPRGHPLARLRRPAGPHDLAEERFLALSLADGARHAAEEVFRGAGVAPRLRLETPNSETLCRFVAAGLGVALVNPLVVADAAKGLAIATLPFAPEVRLRYLLLRPRGEVPDRLSEAFAAELLAQAAALAARPSRRQ</sequence>
<evidence type="ECO:0000313" key="7">
    <source>
        <dbReference type="Proteomes" id="UP001196870"/>
    </source>
</evidence>
<protein>
    <submittedName>
        <fullName evidence="6">LysR family transcriptional regulator</fullName>
    </submittedName>
</protein>
<dbReference type="RefSeq" id="WP_211850373.1">
    <property type="nucleotide sequence ID" value="NZ_JAAGBB010000001.1"/>
</dbReference>
<comment type="caution">
    <text evidence="6">The sequence shown here is derived from an EMBL/GenBank/DDBJ whole genome shotgun (WGS) entry which is preliminary data.</text>
</comment>
<feature type="domain" description="HTH lysR-type" evidence="5">
    <location>
        <begin position="1"/>
        <end position="58"/>
    </location>
</feature>
<keyword evidence="3" id="KW-0238">DNA-binding</keyword>
<dbReference type="EMBL" id="JAAGBB010000001">
    <property type="protein sequence ID" value="MBR0662886.1"/>
    <property type="molecule type" value="Genomic_DNA"/>
</dbReference>
<dbReference type="SUPFAM" id="SSF46785">
    <property type="entry name" value="Winged helix' DNA-binding domain"/>
    <property type="match status" value="1"/>
</dbReference>
<dbReference type="PRINTS" id="PR00039">
    <property type="entry name" value="HTHLYSR"/>
</dbReference>
<proteinExistence type="inferred from homology"/>
<evidence type="ECO:0000256" key="4">
    <source>
        <dbReference type="ARBA" id="ARBA00023163"/>
    </source>
</evidence>
<dbReference type="PANTHER" id="PTHR30427:SF1">
    <property type="entry name" value="TRANSCRIPTIONAL ACTIVATOR PROTEIN LYSR"/>
    <property type="match status" value="1"/>
</dbReference>
<dbReference type="InterPro" id="IPR005119">
    <property type="entry name" value="LysR_subst-bd"/>
</dbReference>
<dbReference type="InterPro" id="IPR036390">
    <property type="entry name" value="WH_DNA-bd_sf"/>
</dbReference>
<evidence type="ECO:0000256" key="2">
    <source>
        <dbReference type="ARBA" id="ARBA00023015"/>
    </source>
</evidence>
<dbReference type="SUPFAM" id="SSF53850">
    <property type="entry name" value="Periplasmic binding protein-like II"/>
    <property type="match status" value="1"/>
</dbReference>
<dbReference type="PANTHER" id="PTHR30427">
    <property type="entry name" value="TRANSCRIPTIONAL ACTIVATOR PROTEIN LYSR"/>
    <property type="match status" value="1"/>
</dbReference>
<dbReference type="Pfam" id="PF00126">
    <property type="entry name" value="HTH_1"/>
    <property type="match status" value="1"/>
</dbReference>
<dbReference type="Gene3D" id="1.10.10.10">
    <property type="entry name" value="Winged helix-like DNA-binding domain superfamily/Winged helix DNA-binding domain"/>
    <property type="match status" value="1"/>
</dbReference>
<evidence type="ECO:0000256" key="1">
    <source>
        <dbReference type="ARBA" id="ARBA00009437"/>
    </source>
</evidence>
<dbReference type="InterPro" id="IPR000847">
    <property type="entry name" value="LysR_HTH_N"/>
</dbReference>
<evidence type="ECO:0000256" key="3">
    <source>
        <dbReference type="ARBA" id="ARBA00023125"/>
    </source>
</evidence>
<name>A0ABS5ERF7_9PROT</name>
<evidence type="ECO:0000313" key="6">
    <source>
        <dbReference type="EMBL" id="MBR0662886.1"/>
    </source>
</evidence>
<dbReference type="Proteomes" id="UP001196870">
    <property type="component" value="Unassembled WGS sequence"/>
</dbReference>
<keyword evidence="4" id="KW-0804">Transcription</keyword>
<comment type="similarity">
    <text evidence="1">Belongs to the LysR transcriptional regulatory family.</text>
</comment>
<keyword evidence="2" id="KW-0805">Transcription regulation</keyword>
<dbReference type="Pfam" id="PF03466">
    <property type="entry name" value="LysR_substrate"/>
    <property type="match status" value="1"/>
</dbReference>
<accession>A0ABS5ERF7</accession>
<gene>
    <name evidence="6" type="ORF">GXW71_00830</name>
</gene>
<keyword evidence="7" id="KW-1185">Reference proteome</keyword>
<dbReference type="InterPro" id="IPR036388">
    <property type="entry name" value="WH-like_DNA-bd_sf"/>
</dbReference>
<dbReference type="Gene3D" id="3.40.190.290">
    <property type="match status" value="1"/>
</dbReference>
<dbReference type="PROSITE" id="PS50931">
    <property type="entry name" value="HTH_LYSR"/>
    <property type="match status" value="1"/>
</dbReference>